<evidence type="ECO:0000313" key="5">
    <source>
        <dbReference type="Proteomes" id="UP000516260"/>
    </source>
</evidence>
<feature type="compositionally biased region" description="Polar residues" evidence="2">
    <location>
        <begin position="516"/>
        <end position="526"/>
    </location>
</feature>
<feature type="compositionally biased region" description="Low complexity" evidence="2">
    <location>
        <begin position="472"/>
        <end position="486"/>
    </location>
</feature>
<dbReference type="GO" id="GO:0001228">
    <property type="term" value="F:DNA-binding transcription activator activity, RNA polymerase II-specific"/>
    <property type="evidence" value="ECO:0007669"/>
    <property type="project" value="TreeGrafter"/>
</dbReference>
<dbReference type="SMART" id="SM00353">
    <property type="entry name" value="HLH"/>
    <property type="match status" value="1"/>
</dbReference>
<feature type="domain" description="BHLH" evidence="3">
    <location>
        <begin position="18"/>
        <end position="69"/>
    </location>
</feature>
<dbReference type="GO" id="GO:0000977">
    <property type="term" value="F:RNA polymerase II transcription regulatory region sequence-specific DNA binding"/>
    <property type="evidence" value="ECO:0007669"/>
    <property type="project" value="TreeGrafter"/>
</dbReference>
<dbReference type="PANTHER" id="PTHR46970">
    <property type="entry name" value="BASIC HELIX-LOOP-HELIX DOMAIN-CONTAINING PROTEIN USF3"/>
    <property type="match status" value="1"/>
</dbReference>
<dbReference type="EMBL" id="SWLE01000009">
    <property type="protein sequence ID" value="TNM96312.1"/>
    <property type="molecule type" value="Genomic_DNA"/>
</dbReference>
<dbReference type="InterPro" id="IPR011598">
    <property type="entry name" value="bHLH_dom"/>
</dbReference>
<feature type="region of interest" description="Disordered" evidence="2">
    <location>
        <begin position="1"/>
        <end position="27"/>
    </location>
</feature>
<protein>
    <recommendedName>
        <fullName evidence="3">BHLH domain-containing protein</fullName>
    </recommendedName>
</protein>
<proteinExistence type="predicted"/>
<name>A0A4Z2BWF3_9TELE</name>
<feature type="compositionally biased region" description="Basic and acidic residues" evidence="2">
    <location>
        <begin position="495"/>
        <end position="504"/>
    </location>
</feature>
<gene>
    <name evidence="4" type="ORF">fugu_015973</name>
</gene>
<feature type="compositionally biased region" description="Polar residues" evidence="2">
    <location>
        <begin position="1"/>
        <end position="10"/>
    </location>
</feature>
<feature type="coiled-coil region" evidence="1">
    <location>
        <begin position="82"/>
        <end position="109"/>
    </location>
</feature>
<dbReference type="InterPro" id="IPR053252">
    <property type="entry name" value="EMT_regulator"/>
</dbReference>
<dbReference type="SUPFAM" id="SSF47459">
    <property type="entry name" value="HLH, helix-loop-helix DNA-binding domain"/>
    <property type="match status" value="1"/>
</dbReference>
<dbReference type="CDD" id="cd18910">
    <property type="entry name" value="bHLHzip_USF3"/>
    <property type="match status" value="1"/>
</dbReference>
<dbReference type="Gene3D" id="4.10.280.10">
    <property type="entry name" value="Helix-loop-helix DNA-binding domain"/>
    <property type="match status" value="1"/>
</dbReference>
<dbReference type="GO" id="GO:0010719">
    <property type="term" value="P:negative regulation of epithelial to mesenchymal transition"/>
    <property type="evidence" value="ECO:0007669"/>
    <property type="project" value="TreeGrafter"/>
</dbReference>
<dbReference type="Proteomes" id="UP000516260">
    <property type="component" value="Chromosome 17"/>
</dbReference>
<reference evidence="4 5" key="1">
    <citation type="submission" date="2019-04" db="EMBL/GenBank/DDBJ databases">
        <title>The sequence and de novo assembly of Takifugu bimaculatus genome using PacBio and Hi-C technologies.</title>
        <authorList>
            <person name="Xu P."/>
            <person name="Liu B."/>
            <person name="Zhou Z."/>
        </authorList>
    </citation>
    <scope>NUCLEOTIDE SEQUENCE [LARGE SCALE GENOMIC DNA]</scope>
    <source>
        <strain evidence="4">TB-2018</strain>
        <tissue evidence="4">Muscle</tissue>
    </source>
</reference>
<dbReference type="PROSITE" id="PS50888">
    <property type="entry name" value="BHLH"/>
    <property type="match status" value="1"/>
</dbReference>
<evidence type="ECO:0000313" key="4">
    <source>
        <dbReference type="EMBL" id="TNM96312.1"/>
    </source>
</evidence>
<evidence type="ECO:0000256" key="1">
    <source>
        <dbReference type="SAM" id="Coils"/>
    </source>
</evidence>
<feature type="region of interest" description="Disordered" evidence="2">
    <location>
        <begin position="471"/>
        <end position="526"/>
    </location>
</feature>
<keyword evidence="5" id="KW-1185">Reference proteome</keyword>
<dbReference type="Pfam" id="PF00010">
    <property type="entry name" value="HLH"/>
    <property type="match status" value="1"/>
</dbReference>
<dbReference type="InterPro" id="IPR036638">
    <property type="entry name" value="HLH_DNA-bd_sf"/>
</dbReference>
<dbReference type="PANTHER" id="PTHR46970:SF1">
    <property type="entry name" value="BASIC HELIX-LOOP-HELIX DOMAIN-CONTAINING PROTEIN USF3"/>
    <property type="match status" value="1"/>
</dbReference>
<organism evidence="4 5">
    <name type="scientific">Takifugu bimaculatus</name>
    <dbReference type="NCBI Taxonomy" id="433685"/>
    <lineage>
        <taxon>Eukaryota</taxon>
        <taxon>Metazoa</taxon>
        <taxon>Chordata</taxon>
        <taxon>Craniata</taxon>
        <taxon>Vertebrata</taxon>
        <taxon>Euteleostomi</taxon>
        <taxon>Actinopterygii</taxon>
        <taxon>Neopterygii</taxon>
        <taxon>Teleostei</taxon>
        <taxon>Neoteleostei</taxon>
        <taxon>Acanthomorphata</taxon>
        <taxon>Eupercaria</taxon>
        <taxon>Tetraodontiformes</taxon>
        <taxon>Tetradontoidea</taxon>
        <taxon>Tetraodontidae</taxon>
        <taxon>Takifugu</taxon>
    </lineage>
</organism>
<comment type="caution">
    <text evidence="4">The sequence shown here is derived from an EMBL/GenBank/DDBJ whole genome shotgun (WGS) entry which is preliminary data.</text>
</comment>
<keyword evidence="1" id="KW-0175">Coiled coil</keyword>
<dbReference type="InterPro" id="IPR048064">
    <property type="entry name" value="USF3_bHLH"/>
</dbReference>
<accession>A0A4Z2BWF3</accession>
<sequence length="574" mass="61806">MPEMTETQTPGHKPKKKKNKESHNAVERHRKEKINAGINRIGNLLPCSQALKQSKIMILDQAFRYITELKKQNDTMLLEGGDKVQVEEIRRLRRQLEELRRESAHYIELLKAHDINFLEDPTIHWKGKQRCAKVAKVTPTHQLPKGIIVYSNNKVICPAGTDTIPPKHPSESLILQPPSDVGTRLRVNGALLQVESSSSTPALLPSSTIQSASVPLMEQCVLETQSTSSSLPPSVSYITLQIPAVTSAVLQAPQRSNPAPNLTIASTPSSQPTGESCAELASSHKTFANAITAPRQGTSEVCSWVTQGTTRTVSSITVPSSQALLRNGAAGSTQTTWTTLQMAGNTVQPVCQSLLTPEVISTTPAVQQVTVCPIGNKHTVQPFQIQMQPRMPVQQAPITAHLQRPPQILNQTQAQPLIAPQPQCPVLPQAANSSPADCSGTPRRGVAAPACCDSDRVAGYTSSSYPSAPATGHCAASSSVHAGASGQPSRRRSFKRDCRTERKQPKCSHPTAGQYLPTSASSEGGNNQSDALSAYCNYPGTQSGCNRSSQSSSWHSAGARARSRCPLQFQLQCL</sequence>
<dbReference type="FunFam" id="4.10.280.10:FF:000051">
    <property type="entry name" value="Basic helix-loop-helix domain-containing protein KIAA2018"/>
    <property type="match status" value="1"/>
</dbReference>
<dbReference type="GO" id="GO:0046983">
    <property type="term" value="F:protein dimerization activity"/>
    <property type="evidence" value="ECO:0007669"/>
    <property type="project" value="InterPro"/>
</dbReference>
<evidence type="ECO:0000256" key="2">
    <source>
        <dbReference type="SAM" id="MobiDB-lite"/>
    </source>
</evidence>
<dbReference type="AlphaFoldDB" id="A0A4Z2BWF3"/>
<evidence type="ECO:0000259" key="3">
    <source>
        <dbReference type="PROSITE" id="PS50888"/>
    </source>
</evidence>